<accession>A0A1Q9YJE5</accession>
<reference evidence="1 2" key="1">
    <citation type="submission" date="2016-11" db="EMBL/GenBank/DDBJ databases">
        <title>Description of two novel members of the family Erysipelotrichaceae: Ileibacterium lipovorans gen. nov., sp. nov. and Dubosiella newyorkensis, gen. nov., sp. nov.</title>
        <authorList>
            <person name="Cox L.M."/>
            <person name="Sohn J."/>
            <person name="Tyrrell K.L."/>
            <person name="Citron D.M."/>
            <person name="Lawson P.A."/>
            <person name="Patel N.B."/>
            <person name="Iizumi T."/>
            <person name="Perez-Perez G.I."/>
            <person name="Goldstein E.J."/>
            <person name="Blaser M.J."/>
        </authorList>
    </citation>
    <scope>NUCLEOTIDE SEQUENCE [LARGE SCALE GENOMIC DNA]</scope>
    <source>
        <strain evidence="1 2">NYU-BL-K8</strain>
    </source>
</reference>
<gene>
    <name evidence="1" type="ORF">BO223_07780</name>
</gene>
<dbReference type="Proteomes" id="UP000186758">
    <property type="component" value="Unassembled WGS sequence"/>
</dbReference>
<sequence length="323" mass="37399">MNDSIEKGKTLVLVEGIGEKEQFFRTLCSAFPELNIRQEDIYVYETNIYRLLHALKAEYGDDLSEMDVDLPVILSKDHPDLIGFRKDSFVNIILIFDFELQDPDFSQENIRLLQVVFSDVTDNGQLYLNYPMYESCYDCNGLNDPDFRESVVRVPAAGKTETWSGEYKSRVKEKKNTIRNTLFLTVDQVDKILQKANVHEASCRKELCALKKSPRGEVHLLIAEILNRYMDDLPESLPWQLASMLFQKCDIQPDESYNEFHRRGLKTLAGMHLQKACWLQKDSFFNPMQLLEVQLTAKDTEQKLYIINTGILFLADYNPNLLA</sequence>
<proteinExistence type="predicted"/>
<protein>
    <submittedName>
        <fullName evidence="1">Uncharacterized protein</fullName>
    </submittedName>
</protein>
<evidence type="ECO:0000313" key="2">
    <source>
        <dbReference type="Proteomes" id="UP000186758"/>
    </source>
</evidence>
<dbReference type="EMBL" id="MPJZ01000063">
    <property type="protein sequence ID" value="OLU44571.1"/>
    <property type="molecule type" value="Genomic_DNA"/>
</dbReference>
<evidence type="ECO:0000313" key="1">
    <source>
        <dbReference type="EMBL" id="OLU44571.1"/>
    </source>
</evidence>
<comment type="caution">
    <text evidence="1">The sequence shown here is derived from an EMBL/GenBank/DDBJ whole genome shotgun (WGS) entry which is preliminary data.</text>
</comment>
<organism evidence="1 2">
    <name type="scientific">Faecalibaculum rodentium</name>
    <dbReference type="NCBI Taxonomy" id="1702221"/>
    <lineage>
        <taxon>Bacteria</taxon>
        <taxon>Bacillati</taxon>
        <taxon>Bacillota</taxon>
        <taxon>Erysipelotrichia</taxon>
        <taxon>Erysipelotrichales</taxon>
        <taxon>Erysipelotrichaceae</taxon>
        <taxon>Faecalibaculum</taxon>
    </lineage>
</organism>
<dbReference type="AlphaFoldDB" id="A0A1Q9YJE5"/>
<name>A0A1Q9YJE5_9FIRM</name>